<evidence type="ECO:0000256" key="2">
    <source>
        <dbReference type="ARBA" id="ARBA00009592"/>
    </source>
</evidence>
<keyword evidence="16" id="KW-1185">Reference proteome</keyword>
<evidence type="ECO:0000256" key="4">
    <source>
        <dbReference type="ARBA" id="ARBA00022553"/>
    </source>
</evidence>
<evidence type="ECO:0000256" key="6">
    <source>
        <dbReference type="ARBA" id="ARBA00022692"/>
    </source>
</evidence>
<keyword evidence="9" id="KW-1133">Transmembrane helix</keyword>
<evidence type="ECO:0000313" key="15">
    <source>
        <dbReference type="EMBL" id="PWA92511.1"/>
    </source>
</evidence>
<evidence type="ECO:0000313" key="16">
    <source>
        <dbReference type="Proteomes" id="UP000245207"/>
    </source>
</evidence>
<comment type="caution">
    <text evidence="15">The sequence shown here is derived from an EMBL/GenBank/DDBJ whole genome shotgun (WGS) entry which is preliminary data.</text>
</comment>
<evidence type="ECO:0000256" key="8">
    <source>
        <dbReference type="ARBA" id="ARBA00022737"/>
    </source>
</evidence>
<dbReference type="InterPro" id="IPR013210">
    <property type="entry name" value="LRR_N_plant-typ"/>
</dbReference>
<keyword evidence="7 13" id="KW-0732">Signal</keyword>
<dbReference type="Pfam" id="PF08263">
    <property type="entry name" value="LRRNT_2"/>
    <property type="match status" value="1"/>
</dbReference>
<dbReference type="GO" id="GO:0051707">
    <property type="term" value="P:response to other organism"/>
    <property type="evidence" value="ECO:0007669"/>
    <property type="project" value="UniProtKB-ARBA"/>
</dbReference>
<keyword evidence="12" id="KW-0325">Glycoprotein</keyword>
<dbReference type="InterPro" id="IPR001611">
    <property type="entry name" value="Leu-rich_rpt"/>
</dbReference>
<evidence type="ECO:0000256" key="5">
    <source>
        <dbReference type="ARBA" id="ARBA00022614"/>
    </source>
</evidence>
<dbReference type="Pfam" id="PF13855">
    <property type="entry name" value="LRR_8"/>
    <property type="match status" value="2"/>
</dbReference>
<sequence>MSKCILLVSLFLGLHPITISSRCLDSQISSLLSFKNDLKFDSKVSTKLVSWDDGRDCCDWWGVTCDEAGHLTTLYLDEEGIHGEISSSHLRSLNSLKVLSFGYNLLSNFPESLLTLPSLQSLYLSNNKFSGPISKHIRVASYNLSLLDLSNNSFQGPLPEFIFKLPSISTLKLARNNFTGSVHLDVFGKFLNLYELDLSYNNLTVISNTKESSSFSSLAKLDTLRLVSCKMLKIPNLKNQASLRTLDLEDNRFKDEIPNWIWNVGNRSLVVLILSKNKFTSLEKPYTFPSSLRDLHISSNKLKGDIPVPPSEIEGVSFSNNRFGSSLPADFGNALTLAVSFTISNSKVTGVIPDSINKASGLRFLDLSSNSLTGPIPLDGRLRDLEKLDLSINKLSGRIPEELTSIYSLEFLNVSYNRLSGKIPQGGVRFPTFTSLSFVGNKGLCGPPLSKTCGTGN</sequence>
<keyword evidence="10" id="KW-0472">Membrane</keyword>
<dbReference type="FunFam" id="3.80.10.10:FF:000400">
    <property type="entry name" value="Nuclear pore complex protein NUP107"/>
    <property type="match status" value="1"/>
</dbReference>
<evidence type="ECO:0000256" key="1">
    <source>
        <dbReference type="ARBA" id="ARBA00004251"/>
    </source>
</evidence>
<dbReference type="EMBL" id="PKPP01000458">
    <property type="protein sequence ID" value="PWA92511.1"/>
    <property type="molecule type" value="Genomic_DNA"/>
</dbReference>
<keyword evidence="11" id="KW-0675">Receptor</keyword>
<dbReference type="PANTHER" id="PTHR48052:SF8">
    <property type="entry name" value="LRR RECEPTOR-LIKE SERINE_THREONINE-PROTEIN KINASE FLS2"/>
    <property type="match status" value="1"/>
</dbReference>
<accession>A0A2U1Q3B1</accession>
<comment type="similarity">
    <text evidence="2">Belongs to the RLP family.</text>
</comment>
<keyword evidence="8" id="KW-0677">Repeat</keyword>
<comment type="subcellular location">
    <subcellularLocation>
        <location evidence="1">Cell membrane</location>
        <topology evidence="1">Single-pass type I membrane protein</topology>
    </subcellularLocation>
</comment>
<dbReference type="STRING" id="35608.A0A2U1Q3B1"/>
<name>A0A2U1Q3B1_ARTAN</name>
<dbReference type="GO" id="GO:0005886">
    <property type="term" value="C:plasma membrane"/>
    <property type="evidence" value="ECO:0007669"/>
    <property type="project" value="UniProtKB-SubCell"/>
</dbReference>
<evidence type="ECO:0000256" key="11">
    <source>
        <dbReference type="ARBA" id="ARBA00023170"/>
    </source>
</evidence>
<gene>
    <name evidence="15" type="ORF">CTI12_AA074940</name>
</gene>
<dbReference type="AlphaFoldDB" id="A0A2U1Q3B1"/>
<dbReference type="Pfam" id="PF00560">
    <property type="entry name" value="LRR_1"/>
    <property type="match status" value="5"/>
</dbReference>
<evidence type="ECO:0000256" key="3">
    <source>
        <dbReference type="ARBA" id="ARBA00022475"/>
    </source>
</evidence>
<dbReference type="OrthoDB" id="1394818at2759"/>
<dbReference type="InterPro" id="IPR003591">
    <property type="entry name" value="Leu-rich_rpt_typical-subtyp"/>
</dbReference>
<evidence type="ECO:0000259" key="14">
    <source>
        <dbReference type="Pfam" id="PF08263"/>
    </source>
</evidence>
<dbReference type="Gene3D" id="3.80.10.10">
    <property type="entry name" value="Ribonuclease Inhibitor"/>
    <property type="match status" value="3"/>
</dbReference>
<dbReference type="SUPFAM" id="SSF52058">
    <property type="entry name" value="L domain-like"/>
    <property type="match status" value="2"/>
</dbReference>
<dbReference type="InterPro" id="IPR032675">
    <property type="entry name" value="LRR_dom_sf"/>
</dbReference>
<dbReference type="GO" id="GO:0006952">
    <property type="term" value="P:defense response"/>
    <property type="evidence" value="ECO:0007669"/>
    <property type="project" value="UniProtKB-ARBA"/>
</dbReference>
<dbReference type="FunFam" id="3.80.10.10:FF:000722">
    <property type="entry name" value="Leucine-rich repeat receptor-like protein kinase"/>
    <property type="match status" value="1"/>
</dbReference>
<feature type="signal peptide" evidence="13">
    <location>
        <begin position="1"/>
        <end position="21"/>
    </location>
</feature>
<proteinExistence type="inferred from homology"/>
<dbReference type="Proteomes" id="UP000245207">
    <property type="component" value="Unassembled WGS sequence"/>
</dbReference>
<feature type="chain" id="PRO_5015558475" evidence="13">
    <location>
        <begin position="22"/>
        <end position="457"/>
    </location>
</feature>
<protein>
    <submittedName>
        <fullName evidence="15">Leucine-rich repeat protein</fullName>
    </submittedName>
</protein>
<dbReference type="PANTHER" id="PTHR48052">
    <property type="entry name" value="UNNAMED PRODUCT"/>
    <property type="match status" value="1"/>
</dbReference>
<feature type="domain" description="Leucine-rich repeat-containing N-terminal plant-type" evidence="14">
    <location>
        <begin position="25"/>
        <end position="66"/>
    </location>
</feature>
<evidence type="ECO:0000256" key="7">
    <source>
        <dbReference type="ARBA" id="ARBA00022729"/>
    </source>
</evidence>
<dbReference type="PROSITE" id="PS51450">
    <property type="entry name" value="LRR"/>
    <property type="match status" value="1"/>
</dbReference>
<evidence type="ECO:0000256" key="10">
    <source>
        <dbReference type="ARBA" id="ARBA00023136"/>
    </source>
</evidence>
<evidence type="ECO:0000256" key="13">
    <source>
        <dbReference type="SAM" id="SignalP"/>
    </source>
</evidence>
<keyword evidence="3" id="KW-1003">Cell membrane</keyword>
<keyword evidence="6" id="KW-0812">Transmembrane</keyword>
<keyword evidence="4" id="KW-0597">Phosphoprotein</keyword>
<evidence type="ECO:0000256" key="12">
    <source>
        <dbReference type="ARBA" id="ARBA00023180"/>
    </source>
</evidence>
<organism evidence="15 16">
    <name type="scientific">Artemisia annua</name>
    <name type="common">Sweet wormwood</name>
    <dbReference type="NCBI Taxonomy" id="35608"/>
    <lineage>
        <taxon>Eukaryota</taxon>
        <taxon>Viridiplantae</taxon>
        <taxon>Streptophyta</taxon>
        <taxon>Embryophyta</taxon>
        <taxon>Tracheophyta</taxon>
        <taxon>Spermatophyta</taxon>
        <taxon>Magnoliopsida</taxon>
        <taxon>eudicotyledons</taxon>
        <taxon>Gunneridae</taxon>
        <taxon>Pentapetalae</taxon>
        <taxon>asterids</taxon>
        <taxon>campanulids</taxon>
        <taxon>Asterales</taxon>
        <taxon>Asteraceae</taxon>
        <taxon>Asteroideae</taxon>
        <taxon>Anthemideae</taxon>
        <taxon>Artemisiinae</taxon>
        <taxon>Artemisia</taxon>
    </lineage>
</organism>
<keyword evidence="5" id="KW-0433">Leucine-rich repeat</keyword>
<dbReference type="PRINTS" id="PR00019">
    <property type="entry name" value="LEURICHRPT"/>
</dbReference>
<evidence type="ECO:0000256" key="9">
    <source>
        <dbReference type="ARBA" id="ARBA00022989"/>
    </source>
</evidence>
<reference evidence="15 16" key="1">
    <citation type="journal article" date="2018" name="Mol. Plant">
        <title>The genome of Artemisia annua provides insight into the evolution of Asteraceae family and artemisinin biosynthesis.</title>
        <authorList>
            <person name="Shen Q."/>
            <person name="Zhang L."/>
            <person name="Liao Z."/>
            <person name="Wang S."/>
            <person name="Yan T."/>
            <person name="Shi P."/>
            <person name="Liu M."/>
            <person name="Fu X."/>
            <person name="Pan Q."/>
            <person name="Wang Y."/>
            <person name="Lv Z."/>
            <person name="Lu X."/>
            <person name="Zhang F."/>
            <person name="Jiang W."/>
            <person name="Ma Y."/>
            <person name="Chen M."/>
            <person name="Hao X."/>
            <person name="Li L."/>
            <person name="Tang Y."/>
            <person name="Lv G."/>
            <person name="Zhou Y."/>
            <person name="Sun X."/>
            <person name="Brodelius P.E."/>
            <person name="Rose J.K.C."/>
            <person name="Tang K."/>
        </authorList>
    </citation>
    <scope>NUCLEOTIDE SEQUENCE [LARGE SCALE GENOMIC DNA]</scope>
    <source>
        <strain evidence="16">cv. Huhao1</strain>
        <tissue evidence="15">Leaf</tissue>
    </source>
</reference>
<dbReference type="SMART" id="SM00369">
    <property type="entry name" value="LRR_TYP"/>
    <property type="match status" value="5"/>
</dbReference>